<dbReference type="PANTHER" id="PTHR46740:SF1">
    <property type="entry name" value="DYAD PROTEIN"/>
    <property type="match status" value="1"/>
</dbReference>
<accession>A0A6D2I5Q8</accession>
<feature type="region of interest" description="Disordered" evidence="1">
    <location>
        <begin position="102"/>
        <end position="129"/>
    </location>
</feature>
<feature type="signal peptide" evidence="2">
    <location>
        <begin position="1"/>
        <end position="23"/>
    </location>
</feature>
<dbReference type="PANTHER" id="PTHR46740">
    <property type="entry name" value="PROTEIN DYAD"/>
    <property type="match status" value="1"/>
</dbReference>
<dbReference type="InterPro" id="IPR059080">
    <property type="entry name" value="WHD_PTC1"/>
</dbReference>
<evidence type="ECO:0000256" key="2">
    <source>
        <dbReference type="SAM" id="SignalP"/>
    </source>
</evidence>
<feature type="chain" id="PRO_5025462764" description="PTC1-like winged helix-turn-helix domain-containing protein" evidence="2">
    <location>
        <begin position="24"/>
        <end position="521"/>
    </location>
</feature>
<evidence type="ECO:0000313" key="5">
    <source>
        <dbReference type="Proteomes" id="UP000467841"/>
    </source>
</evidence>
<organism evidence="4 5">
    <name type="scientific">Microthlaspi erraticum</name>
    <dbReference type="NCBI Taxonomy" id="1685480"/>
    <lineage>
        <taxon>Eukaryota</taxon>
        <taxon>Viridiplantae</taxon>
        <taxon>Streptophyta</taxon>
        <taxon>Embryophyta</taxon>
        <taxon>Tracheophyta</taxon>
        <taxon>Spermatophyta</taxon>
        <taxon>Magnoliopsida</taxon>
        <taxon>eudicotyledons</taxon>
        <taxon>Gunneridae</taxon>
        <taxon>Pentapetalae</taxon>
        <taxon>rosids</taxon>
        <taxon>malvids</taxon>
        <taxon>Brassicales</taxon>
        <taxon>Brassicaceae</taxon>
        <taxon>Coluteocarpeae</taxon>
        <taxon>Microthlaspi</taxon>
    </lineage>
</organism>
<evidence type="ECO:0000259" key="3">
    <source>
        <dbReference type="Pfam" id="PF25874"/>
    </source>
</evidence>
<proteinExistence type="predicted"/>
<evidence type="ECO:0000256" key="1">
    <source>
        <dbReference type="SAM" id="MobiDB-lite"/>
    </source>
</evidence>
<dbReference type="GO" id="GO:0051177">
    <property type="term" value="P:meiotic sister chromatid cohesion"/>
    <property type="evidence" value="ECO:0007669"/>
    <property type="project" value="InterPro"/>
</dbReference>
<reference evidence="4" key="1">
    <citation type="submission" date="2020-01" db="EMBL/GenBank/DDBJ databases">
        <authorList>
            <person name="Mishra B."/>
        </authorList>
    </citation>
    <scope>NUCLEOTIDE SEQUENCE [LARGE SCALE GENOMIC DNA]</scope>
</reference>
<comment type="caution">
    <text evidence="4">The sequence shown here is derived from an EMBL/GenBank/DDBJ whole genome shotgun (WGS) entry which is preliminary data.</text>
</comment>
<sequence>MREGPRSLLCLIFFLFLLFTASIQRNRERRLYEMSEKRVVRRMRLSQIGSAMKKHVASDTQGEEENSCKAIVAVKVEKEEADILLTDLIKMSGIQKRKRLTRSGSTVEKSRRFAANSENSSGNKKSKLTTRWNNERIEFAEKTLAEVLKEKGASFETPVSRHDLRSISRRKIGDTGLLDHLLKHVDGNVTPDGVDRFRRCYNTEGTMEYWLETADLVKIKRESGIPDPSWVPPSWWKIQNATHESSTVSAKLREELEQMKSDIKELVSKQKLTDHADSTEKLFKEFTSWRVNADKQIEDLMSWRVTTDKQFAEISTSLTSTQSMFKEVMSWKDKVEQQLVGISNSPNNQQANGSTSFSPAPESWENIFQSASLNDLTGNGFEPWEDFIGVLPEVVRPDTDSLPPNALKSSYQDQFRFEEQSLINTEMQRTESCITRGDSRSSNQDKADITPGSSITVCPRPDIDDPIVISQEALKELVTWKAKAEQQIKEMANAISALQGKSTELALTVVTTETQQAQFYQ</sequence>
<name>A0A6D2I5Q8_9BRAS</name>
<protein>
    <recommendedName>
        <fullName evidence="3">PTC1-like winged helix-turn-helix domain-containing protein</fullName>
    </recommendedName>
</protein>
<keyword evidence="2" id="KW-0732">Signal</keyword>
<feature type="compositionally biased region" description="Basic and acidic residues" evidence="1">
    <location>
        <begin position="437"/>
        <end position="448"/>
    </location>
</feature>
<dbReference type="OrthoDB" id="515863at2759"/>
<gene>
    <name evidence="4" type="ORF">MERR_LOCUS10655</name>
</gene>
<evidence type="ECO:0000313" key="4">
    <source>
        <dbReference type="EMBL" id="CAA7023420.1"/>
    </source>
</evidence>
<dbReference type="EMBL" id="CACVBM020000777">
    <property type="protein sequence ID" value="CAA7023420.1"/>
    <property type="molecule type" value="Genomic_DNA"/>
</dbReference>
<keyword evidence="5" id="KW-1185">Reference proteome</keyword>
<feature type="region of interest" description="Disordered" evidence="1">
    <location>
        <begin position="435"/>
        <end position="454"/>
    </location>
</feature>
<dbReference type="Proteomes" id="UP000467841">
    <property type="component" value="Unassembled WGS sequence"/>
</dbReference>
<dbReference type="AlphaFoldDB" id="A0A6D2I5Q8"/>
<dbReference type="InterPro" id="IPR044221">
    <property type="entry name" value="DYAD/AMEIOTIC1"/>
</dbReference>
<dbReference type="GO" id="GO:0007131">
    <property type="term" value="P:reciprocal meiotic recombination"/>
    <property type="evidence" value="ECO:0007669"/>
    <property type="project" value="InterPro"/>
</dbReference>
<feature type="domain" description="PTC1-like winged helix-turn-helix" evidence="3">
    <location>
        <begin position="131"/>
        <end position="213"/>
    </location>
</feature>
<dbReference type="Pfam" id="PF25874">
    <property type="entry name" value="WHD_plant_repro"/>
    <property type="match status" value="1"/>
</dbReference>